<reference evidence="2 3" key="1">
    <citation type="submission" date="2019-02" db="EMBL/GenBank/DDBJ databases">
        <title>Deep-cultivation of Planctomycetes and their phenomic and genomic characterization uncovers novel biology.</title>
        <authorList>
            <person name="Wiegand S."/>
            <person name="Jogler M."/>
            <person name="Boedeker C."/>
            <person name="Pinto D."/>
            <person name="Vollmers J."/>
            <person name="Rivas-Marin E."/>
            <person name="Kohn T."/>
            <person name="Peeters S.H."/>
            <person name="Heuer A."/>
            <person name="Rast P."/>
            <person name="Oberbeckmann S."/>
            <person name="Bunk B."/>
            <person name="Jeske O."/>
            <person name="Meyerdierks A."/>
            <person name="Storesund J.E."/>
            <person name="Kallscheuer N."/>
            <person name="Luecker S."/>
            <person name="Lage O.M."/>
            <person name="Pohl T."/>
            <person name="Merkel B.J."/>
            <person name="Hornburger P."/>
            <person name="Mueller R.-W."/>
            <person name="Bruemmer F."/>
            <person name="Labrenz M."/>
            <person name="Spormann A.M."/>
            <person name="Op den Camp H."/>
            <person name="Overmann J."/>
            <person name="Amann R."/>
            <person name="Jetten M.S.M."/>
            <person name="Mascher T."/>
            <person name="Medema M.H."/>
            <person name="Devos D.P."/>
            <person name="Kaster A.-K."/>
            <person name="Ovreas L."/>
            <person name="Rohde M."/>
            <person name="Galperin M.Y."/>
            <person name="Jogler C."/>
        </authorList>
    </citation>
    <scope>NUCLEOTIDE SEQUENCE [LARGE SCALE GENOMIC DNA]</scope>
    <source>
        <strain evidence="2 3">FF011L</strain>
    </source>
</reference>
<dbReference type="SFLD" id="SFLDG01129">
    <property type="entry name" value="C1.5:_HAD__Beta-PGM__Phosphata"/>
    <property type="match status" value="1"/>
</dbReference>
<evidence type="ECO:0000256" key="1">
    <source>
        <dbReference type="ARBA" id="ARBA00006171"/>
    </source>
</evidence>
<name>A0A517MC10_9BACT</name>
<dbReference type="AlphaFoldDB" id="A0A517MC10"/>
<dbReference type="NCBIfam" id="TIGR01509">
    <property type="entry name" value="HAD-SF-IA-v3"/>
    <property type="match status" value="1"/>
</dbReference>
<dbReference type="OrthoDB" id="9797743at2"/>
<sequence>MTESASKIHLPPLALIFDCDGTLADTMPLHYEAWERTMGEHDIPFPEDRFYSLGGRPSHSIVALLAEEHGKTLDAMAVAELKEQRFVEQLDRVQAIEPVAQIAREQFGNMPMAVASGGTRLVVSRILEQLGISQLFNCVVTAEDTEKHKPEPDVFLFAAQQLNIAPERCLVYEDADLGVEAARRAGMQCIDIRLCD</sequence>
<dbReference type="EMBL" id="CP036262">
    <property type="protein sequence ID" value="QDS92412.1"/>
    <property type="molecule type" value="Genomic_DNA"/>
</dbReference>
<dbReference type="KEGG" id="rml:FF011L_11550"/>
<dbReference type="InterPro" id="IPR006439">
    <property type="entry name" value="HAD-SF_hydro_IA"/>
</dbReference>
<evidence type="ECO:0000313" key="3">
    <source>
        <dbReference type="Proteomes" id="UP000320672"/>
    </source>
</evidence>
<dbReference type="Proteomes" id="UP000320672">
    <property type="component" value="Chromosome"/>
</dbReference>
<comment type="similarity">
    <text evidence="1">Belongs to the HAD-like hydrolase superfamily. CbbY/CbbZ/Gph/YieH family.</text>
</comment>
<evidence type="ECO:0000313" key="2">
    <source>
        <dbReference type="EMBL" id="QDS92412.1"/>
    </source>
</evidence>
<protein>
    <submittedName>
        <fullName evidence="2">Fructose-1-phosphate phosphatase YqaB</fullName>
        <ecNumber evidence="2">3.1.3.-</ecNumber>
    </submittedName>
</protein>
<dbReference type="CDD" id="cd07505">
    <property type="entry name" value="HAD_BPGM-like"/>
    <property type="match status" value="1"/>
</dbReference>
<dbReference type="PRINTS" id="PR00413">
    <property type="entry name" value="HADHALOGNASE"/>
</dbReference>
<keyword evidence="2" id="KW-0378">Hydrolase</keyword>
<organism evidence="2 3">
    <name type="scientific">Roseimaritima multifibrata</name>
    <dbReference type="NCBI Taxonomy" id="1930274"/>
    <lineage>
        <taxon>Bacteria</taxon>
        <taxon>Pseudomonadati</taxon>
        <taxon>Planctomycetota</taxon>
        <taxon>Planctomycetia</taxon>
        <taxon>Pirellulales</taxon>
        <taxon>Pirellulaceae</taxon>
        <taxon>Roseimaritima</taxon>
    </lineage>
</organism>
<dbReference type="InterPro" id="IPR023214">
    <property type="entry name" value="HAD_sf"/>
</dbReference>
<accession>A0A517MC10</accession>
<dbReference type="Pfam" id="PF13419">
    <property type="entry name" value="HAD_2"/>
    <property type="match status" value="1"/>
</dbReference>
<dbReference type="InterPro" id="IPR023198">
    <property type="entry name" value="PGP-like_dom2"/>
</dbReference>
<dbReference type="InterPro" id="IPR051806">
    <property type="entry name" value="HAD-like_SPP"/>
</dbReference>
<dbReference type="InterPro" id="IPR041492">
    <property type="entry name" value="HAD_2"/>
</dbReference>
<keyword evidence="3" id="KW-1185">Reference proteome</keyword>
<dbReference type="Gene3D" id="1.10.150.240">
    <property type="entry name" value="Putative phosphatase, domain 2"/>
    <property type="match status" value="1"/>
</dbReference>
<proteinExistence type="inferred from homology"/>
<dbReference type="NCBIfam" id="TIGR02009">
    <property type="entry name" value="PGMB-YQAB-SF"/>
    <property type="match status" value="1"/>
</dbReference>
<dbReference type="GO" id="GO:0050308">
    <property type="term" value="F:sugar-phosphatase activity"/>
    <property type="evidence" value="ECO:0007669"/>
    <property type="project" value="TreeGrafter"/>
</dbReference>
<dbReference type="PANTHER" id="PTHR43481:SF4">
    <property type="entry name" value="GLYCEROL-1-PHOSPHATE PHOSPHOHYDROLASE 1-RELATED"/>
    <property type="match status" value="1"/>
</dbReference>
<dbReference type="Gene3D" id="3.40.50.1000">
    <property type="entry name" value="HAD superfamily/HAD-like"/>
    <property type="match status" value="1"/>
</dbReference>
<dbReference type="RefSeq" id="WP_145350668.1">
    <property type="nucleotide sequence ID" value="NZ_CP036262.1"/>
</dbReference>
<dbReference type="InterPro" id="IPR036412">
    <property type="entry name" value="HAD-like_sf"/>
</dbReference>
<dbReference type="SFLD" id="SFLDS00003">
    <property type="entry name" value="Haloacid_Dehalogenase"/>
    <property type="match status" value="1"/>
</dbReference>
<dbReference type="InterPro" id="IPR010976">
    <property type="entry name" value="B-phosphoglucomutase_hydrolase"/>
</dbReference>
<dbReference type="EC" id="3.1.3.-" evidence="2"/>
<dbReference type="PANTHER" id="PTHR43481">
    <property type="entry name" value="FRUCTOSE-1-PHOSPHATE PHOSPHATASE"/>
    <property type="match status" value="1"/>
</dbReference>
<dbReference type="SUPFAM" id="SSF56784">
    <property type="entry name" value="HAD-like"/>
    <property type="match status" value="1"/>
</dbReference>
<gene>
    <name evidence="2" type="primary">yqaB</name>
    <name evidence="2" type="ORF">FF011L_11550</name>
</gene>